<dbReference type="AlphaFoldDB" id="A0A060C4H5"/>
<feature type="non-terminal residue" evidence="2">
    <location>
        <position position="173"/>
    </location>
</feature>
<sequence>GAVAVIDPSRNGDGDATGFWNADEIKKVKDSGKTVLAYLAIGEAEDYRDYWKPAWKTSPPSFIDKPNDADIYEGNFAVRYWEKGWQDVILQRLDRIVAAGFDGVYLDKVDAFEDWEGKAPEGVDLHREMAAFIERIEQRGEKRSRVQIFHKTDGRLGRSPMNKSVSGVAIEEL</sequence>
<reference evidence="2" key="1">
    <citation type="journal article" date="2013" name="Environ. Microbiol.">
        <title>Seasonally variable intestinal metagenomes of the red palm weevil (Rhynchophorus ferrugineus).</title>
        <authorList>
            <person name="Jia S."/>
            <person name="Zhang X."/>
            <person name="Zhang G."/>
            <person name="Yin A."/>
            <person name="Zhang S."/>
            <person name="Li F."/>
            <person name="Wang L."/>
            <person name="Zhao D."/>
            <person name="Yun Q."/>
            <person name="Tala"/>
            <person name="Wang J."/>
            <person name="Sun G."/>
            <person name="Baabdullah M."/>
            <person name="Yu X."/>
            <person name="Hu S."/>
            <person name="Al-Mssallem I.S."/>
            <person name="Yu J."/>
        </authorList>
    </citation>
    <scope>NUCLEOTIDE SEQUENCE</scope>
</reference>
<dbReference type="EMBL" id="KF120398">
    <property type="protein sequence ID" value="AIA87671.1"/>
    <property type="molecule type" value="Genomic_DNA"/>
</dbReference>
<dbReference type="InterPro" id="IPR016062">
    <property type="entry name" value="TM1410-rel"/>
</dbReference>
<dbReference type="InterPro" id="IPR004352">
    <property type="entry name" value="GH114_TIM-barrel"/>
</dbReference>
<dbReference type="PRINTS" id="PR01545">
    <property type="entry name" value="THEMAYE10DUF"/>
</dbReference>
<dbReference type="Pfam" id="PF03537">
    <property type="entry name" value="Glyco_hydro_114"/>
    <property type="match status" value="1"/>
</dbReference>
<feature type="non-terminal residue" evidence="2">
    <location>
        <position position="1"/>
    </location>
</feature>
<proteinExistence type="predicted"/>
<name>A0A060C4H5_9DEIO</name>
<evidence type="ECO:0000313" key="2">
    <source>
        <dbReference type="EMBL" id="AIA87671.1"/>
    </source>
</evidence>
<protein>
    <submittedName>
        <fullName evidence="2">DUF297</fullName>
    </submittedName>
</protein>
<feature type="domain" description="Glycoside-hydrolase family GH114 TIM-barrel" evidence="1">
    <location>
        <begin position="12"/>
        <end position="172"/>
    </location>
</feature>
<dbReference type="SUPFAM" id="SSF51445">
    <property type="entry name" value="(Trans)glycosidases"/>
    <property type="match status" value="1"/>
</dbReference>
<dbReference type="InterPro" id="IPR017853">
    <property type="entry name" value="GH"/>
</dbReference>
<dbReference type="Gene3D" id="3.20.20.70">
    <property type="entry name" value="Aldolase class I"/>
    <property type="match status" value="1"/>
</dbReference>
<dbReference type="PANTHER" id="PTHR35882">
    <property type="entry name" value="PELA"/>
    <property type="match status" value="1"/>
</dbReference>
<accession>A0A060C4H5</accession>
<dbReference type="InterPro" id="IPR013785">
    <property type="entry name" value="Aldolase_TIM"/>
</dbReference>
<organism evidence="2">
    <name type="scientific">uncultured Deinococcus sp</name>
    <dbReference type="NCBI Taxonomy" id="158789"/>
    <lineage>
        <taxon>Bacteria</taxon>
        <taxon>Thermotogati</taxon>
        <taxon>Deinococcota</taxon>
        <taxon>Deinococci</taxon>
        <taxon>Deinococcales</taxon>
        <taxon>Deinococcaceae</taxon>
        <taxon>Deinococcus</taxon>
        <taxon>environmental samples</taxon>
    </lineage>
</organism>
<dbReference type="PANTHER" id="PTHR35882:SF1">
    <property type="match status" value="1"/>
</dbReference>
<evidence type="ECO:0000259" key="1">
    <source>
        <dbReference type="Pfam" id="PF03537"/>
    </source>
</evidence>